<dbReference type="SMART" id="SM00642">
    <property type="entry name" value="Aamy"/>
    <property type="match status" value="1"/>
</dbReference>
<dbReference type="AlphaFoldDB" id="A0A4Q6XZC3"/>
<evidence type="ECO:0000259" key="1">
    <source>
        <dbReference type="SMART" id="SM00642"/>
    </source>
</evidence>
<gene>
    <name evidence="2" type="ORF">EWE74_05885</name>
</gene>
<dbReference type="Gene3D" id="2.60.40.1180">
    <property type="entry name" value="Golgi alpha-mannosidase II"/>
    <property type="match status" value="1"/>
</dbReference>
<dbReference type="InterPro" id="IPR013780">
    <property type="entry name" value="Glyco_hydro_b"/>
</dbReference>
<organism evidence="2 3">
    <name type="scientific">Sphingobacterium corticibacterium</name>
    <dbReference type="NCBI Taxonomy" id="2484746"/>
    <lineage>
        <taxon>Bacteria</taxon>
        <taxon>Pseudomonadati</taxon>
        <taxon>Bacteroidota</taxon>
        <taxon>Sphingobacteriia</taxon>
        <taxon>Sphingobacteriales</taxon>
        <taxon>Sphingobacteriaceae</taxon>
        <taxon>Sphingobacterium</taxon>
    </lineage>
</organism>
<dbReference type="Proteomes" id="UP000292855">
    <property type="component" value="Unassembled WGS sequence"/>
</dbReference>
<evidence type="ECO:0000313" key="2">
    <source>
        <dbReference type="EMBL" id="RZF62329.1"/>
    </source>
</evidence>
<accession>A0A4Q6XZC3</accession>
<dbReference type="GO" id="GO:0005975">
    <property type="term" value="P:carbohydrate metabolic process"/>
    <property type="evidence" value="ECO:0007669"/>
    <property type="project" value="InterPro"/>
</dbReference>
<dbReference type="EMBL" id="SGIT01000001">
    <property type="protein sequence ID" value="RZF62329.1"/>
    <property type="molecule type" value="Genomic_DNA"/>
</dbReference>
<protein>
    <submittedName>
        <fullName evidence="2">Alpha-amylase</fullName>
    </submittedName>
</protein>
<proteinExistence type="predicted"/>
<comment type="caution">
    <text evidence="2">The sequence shown here is derived from an EMBL/GenBank/DDBJ whole genome shotgun (WGS) entry which is preliminary data.</text>
</comment>
<dbReference type="Gene3D" id="3.20.20.80">
    <property type="entry name" value="Glycosidases"/>
    <property type="match status" value="1"/>
</dbReference>
<reference evidence="2 3" key="1">
    <citation type="submission" date="2019-02" db="EMBL/GenBank/DDBJ databases">
        <authorList>
            <person name="Li Y."/>
        </authorList>
    </citation>
    <scope>NUCLEOTIDE SEQUENCE [LARGE SCALE GENOMIC DNA]</scope>
    <source>
        <strain evidence="2 3">30C10-4-7</strain>
    </source>
</reference>
<dbReference type="Pfam" id="PF00128">
    <property type="entry name" value="Alpha-amylase"/>
    <property type="match status" value="2"/>
</dbReference>
<dbReference type="SUPFAM" id="SSF51011">
    <property type="entry name" value="Glycosyl hydrolase domain"/>
    <property type="match status" value="1"/>
</dbReference>
<keyword evidence="3" id="KW-1185">Reference proteome</keyword>
<dbReference type="SUPFAM" id="SSF51445">
    <property type="entry name" value="(Trans)glycosidases"/>
    <property type="match status" value="1"/>
</dbReference>
<dbReference type="PANTHER" id="PTHR10357">
    <property type="entry name" value="ALPHA-AMYLASE FAMILY MEMBER"/>
    <property type="match status" value="1"/>
</dbReference>
<dbReference type="InterPro" id="IPR017853">
    <property type="entry name" value="GH"/>
</dbReference>
<evidence type="ECO:0000313" key="3">
    <source>
        <dbReference type="Proteomes" id="UP000292855"/>
    </source>
</evidence>
<dbReference type="OrthoDB" id="9805159at2"/>
<sequence>MLRLYRLSRLQMLNTRSFFMKIPALLFLLIVALPIYGCKKYNPKLKQVIQPEVSTDPDQYDVPFDKVPNTSDIIMYEVNLRAFSQEGNLKGVQNRLDEIKDLGVNVIWLMPIYPIGSLNSVGSPYCIKDYKAVNTEFGNLEDLRILVKEAHKREMSVMLDWVANHTAWDHPWIQTKSWYQQNANGEIVSPDGWDDVAKLNYDNQNMRKEMIAAMKYWILAANVDGYRCDHTDGVPADFWTEAIDSLNNIPNRKIIMFAEGVRNDLFDSGFQLNFGWNFYHTLKDIYNDNQPASKLAEAHTKDYNGMSPGNHVLRFTSNHDDNAWDNTPIHIFNGKQGSMAAFLLTSYMGGVPMIYNGQEVGCPIMLSFFDKTPIDWSINPEIAAEYKKVIRVRKDNEAIKNGDIQHYNNHQDIVAFKKTSGTEEVVVLVNVRNQSVSYEVDQSLLQQSWRDAFDQRDYVMNSTVDLAPYSYLVLKNK</sequence>
<dbReference type="InterPro" id="IPR006047">
    <property type="entry name" value="GH13_cat_dom"/>
</dbReference>
<dbReference type="CDD" id="cd11313">
    <property type="entry name" value="AmyAc_arch_bac_AmyA"/>
    <property type="match status" value="1"/>
</dbReference>
<feature type="domain" description="Glycosyl hydrolase family 13 catalytic" evidence="1">
    <location>
        <begin position="77"/>
        <end position="393"/>
    </location>
</feature>
<name>A0A4Q6XZC3_9SPHI</name>